<dbReference type="GO" id="GO:0004252">
    <property type="term" value="F:serine-type endopeptidase activity"/>
    <property type="evidence" value="ECO:0007669"/>
    <property type="project" value="InterPro"/>
</dbReference>
<dbReference type="SUPFAM" id="SSF82171">
    <property type="entry name" value="DPP6 N-terminal domain-like"/>
    <property type="match status" value="1"/>
</dbReference>
<dbReference type="GO" id="GO:0006508">
    <property type="term" value="P:proteolysis"/>
    <property type="evidence" value="ECO:0007669"/>
    <property type="project" value="InterPro"/>
</dbReference>
<dbReference type="InterPro" id="IPR002470">
    <property type="entry name" value="Peptidase_S9A"/>
</dbReference>
<dbReference type="FunFam" id="3.40.50.1820:FF:000442">
    <property type="entry name" value="Subfamily S9C unassigned peptidase"/>
    <property type="match status" value="1"/>
</dbReference>
<gene>
    <name evidence="3" type="ORF">J1N51_07680</name>
</gene>
<protein>
    <submittedName>
        <fullName evidence="3">S9 family peptidase</fullName>
    </submittedName>
</protein>
<dbReference type="PANTHER" id="PTHR42776:SF27">
    <property type="entry name" value="DIPEPTIDYL PEPTIDASE FAMILY MEMBER 6"/>
    <property type="match status" value="1"/>
</dbReference>
<dbReference type="Gene3D" id="3.40.50.1820">
    <property type="entry name" value="alpha/beta hydrolase"/>
    <property type="match status" value="1"/>
</dbReference>
<dbReference type="SUPFAM" id="SSF53474">
    <property type="entry name" value="alpha/beta-Hydrolases"/>
    <property type="match status" value="1"/>
</dbReference>
<dbReference type="PANTHER" id="PTHR42776">
    <property type="entry name" value="SERINE PEPTIDASE S9 FAMILY MEMBER"/>
    <property type="match status" value="1"/>
</dbReference>
<sequence>MLRIIHLIVLSGFLLSLSVFSNSVSANKLLPVELFSGGVDYDQVTISPTGKYLSLVSEVDGRRNLYILDLKNYQIINTVAFPRNAQVGDYHWVNEERIVLEKQYLRGWTDHPLYYGELFAINADGSRGRYLIGYQGEAAGFTRLRKATAVDGTSYVLDPLIDDEDHLLVYTIPWTSSKEPTTVVYKVNVRSGKRRKIASSPAGLGGFLTDRQGNVRVAMSSQDAINLQVFTRGVENKDWKELELPDGIATLSPIAFDESGKNLYVNASLQGEPSGIFKLNLESGKINKIFQDDTVSPSKLWLDKTTRELYAVELESGYPTFAFIKPKHTLAKRLKGLLGALGGDQVRIVSSTVDNNKSIVYAFSGSNPGAFYLFNGESNELAFLFRARKSIDTKLMAEVKPIDFTTRDGIKVYGYVTLPQGVEHKNLPLVVMPHGGPHGVRDWWEFDPEAQLLANRGIAVLKVNFRGSGGFGASFEQAGFRQWGNKIQKDIIDGTKYLIEQGIADKDNICIMGSSFGGYSALQSSIMEPDLFKCAIGVVGVYDMPMMYEEGDVATRRSGQKYLERVLGENEDVLKAYSPVHNIDKLKAPVLIVHGGDDERAPIEQAESLIDALKAADHPYVYELLEDEGHGFYKPEHRTKYYKKVISFLDEHLEL</sequence>
<evidence type="ECO:0000313" key="4">
    <source>
        <dbReference type="Proteomes" id="UP000682739"/>
    </source>
</evidence>
<evidence type="ECO:0000256" key="1">
    <source>
        <dbReference type="ARBA" id="ARBA00022801"/>
    </source>
</evidence>
<evidence type="ECO:0000313" key="3">
    <source>
        <dbReference type="EMBL" id="QTH65334.1"/>
    </source>
</evidence>
<proteinExistence type="predicted"/>
<evidence type="ECO:0000259" key="2">
    <source>
        <dbReference type="Pfam" id="PF00326"/>
    </source>
</evidence>
<dbReference type="PRINTS" id="PR00862">
    <property type="entry name" value="PROLIGOPTASE"/>
</dbReference>
<dbReference type="EMBL" id="CP072110">
    <property type="protein sequence ID" value="QTH65334.1"/>
    <property type="molecule type" value="Genomic_DNA"/>
</dbReference>
<name>A0A975DET6_9GAMM</name>
<keyword evidence="4" id="KW-1185">Reference proteome</keyword>
<keyword evidence="1" id="KW-0378">Hydrolase</keyword>
<accession>A0A975DET6</accession>
<organism evidence="3 4">
    <name type="scientific">Psychrosphaera ytuae</name>
    <dbReference type="NCBI Taxonomy" id="2820710"/>
    <lineage>
        <taxon>Bacteria</taxon>
        <taxon>Pseudomonadati</taxon>
        <taxon>Pseudomonadota</taxon>
        <taxon>Gammaproteobacteria</taxon>
        <taxon>Alteromonadales</taxon>
        <taxon>Pseudoalteromonadaceae</taxon>
        <taxon>Psychrosphaera</taxon>
    </lineage>
</organism>
<feature type="domain" description="Peptidase S9 prolyl oligopeptidase catalytic" evidence="2">
    <location>
        <begin position="444"/>
        <end position="654"/>
    </location>
</feature>
<dbReference type="KEGG" id="psym:J1N51_07680"/>
<dbReference type="Pfam" id="PF00326">
    <property type="entry name" value="Peptidase_S9"/>
    <property type="match status" value="1"/>
</dbReference>
<dbReference type="Proteomes" id="UP000682739">
    <property type="component" value="Chromosome"/>
</dbReference>
<dbReference type="InterPro" id="IPR001375">
    <property type="entry name" value="Peptidase_S9_cat"/>
</dbReference>
<dbReference type="InterPro" id="IPR029058">
    <property type="entry name" value="AB_hydrolase_fold"/>
</dbReference>
<reference evidence="3" key="1">
    <citation type="submission" date="2021-03" db="EMBL/GenBank/DDBJ databases">
        <title>Description of Psychrosphaera ytuae sp. nov. isolated from deep sea sediment of South China Sea.</title>
        <authorList>
            <person name="Zhang J."/>
            <person name="Xu X.-D."/>
        </authorList>
    </citation>
    <scope>NUCLEOTIDE SEQUENCE</scope>
    <source>
        <strain evidence="3">MTZ26</strain>
    </source>
</reference>
<dbReference type="AlphaFoldDB" id="A0A975DET6"/>